<dbReference type="EMBL" id="JARK01001510">
    <property type="protein sequence ID" value="EYB94184.1"/>
    <property type="molecule type" value="Genomic_DNA"/>
</dbReference>
<evidence type="ECO:0000256" key="1">
    <source>
        <dbReference type="SAM" id="Phobius"/>
    </source>
</evidence>
<accession>A0A016SV28</accession>
<comment type="caution">
    <text evidence="2">The sequence shown here is derived from an EMBL/GenBank/DDBJ whole genome shotgun (WGS) entry which is preliminary data.</text>
</comment>
<evidence type="ECO:0000313" key="3">
    <source>
        <dbReference type="Proteomes" id="UP000024635"/>
    </source>
</evidence>
<organism evidence="2 3">
    <name type="scientific">Ancylostoma ceylanicum</name>
    <dbReference type="NCBI Taxonomy" id="53326"/>
    <lineage>
        <taxon>Eukaryota</taxon>
        <taxon>Metazoa</taxon>
        <taxon>Ecdysozoa</taxon>
        <taxon>Nematoda</taxon>
        <taxon>Chromadorea</taxon>
        <taxon>Rhabditida</taxon>
        <taxon>Rhabditina</taxon>
        <taxon>Rhabditomorpha</taxon>
        <taxon>Strongyloidea</taxon>
        <taxon>Ancylostomatidae</taxon>
        <taxon>Ancylostomatinae</taxon>
        <taxon>Ancylostoma</taxon>
    </lineage>
</organism>
<dbReference type="Proteomes" id="UP000024635">
    <property type="component" value="Unassembled WGS sequence"/>
</dbReference>
<name>A0A016SV28_9BILA</name>
<dbReference type="OrthoDB" id="5975154at2759"/>
<gene>
    <name evidence="2" type="primary">Acey_s0174.g443</name>
    <name evidence="2" type="ORF">Y032_0174g443</name>
</gene>
<sequence>MDGHTDQVSFPYMTNYPHDSHVCSFIMSAKDQTNVVFYAGRRMQANRDLSVNLRHVLTRNDTRPRVSGWHINNVTSRISYYDYSNITNTKTTPLSITVAIQTVHFSRNEPSYVYTQTVPALIFVSFNIAGALVQDCAHSMFLFLTCLLFQGLFIRDFIDRIPLYYNSLPRILQFLIIQLFLSAFGFIFVTAKEVRRRFQRQPYTKKKFPTTLDDWTKELLLKKIFSIAGSYIVVSLVSMVMFLV</sequence>
<dbReference type="AlphaFoldDB" id="A0A016SV28"/>
<keyword evidence="1" id="KW-1133">Transmembrane helix</keyword>
<protein>
    <recommendedName>
        <fullName evidence="4">Neurotransmitter-gated ion-channel ligand-binding domain-containing protein</fullName>
    </recommendedName>
</protein>
<evidence type="ECO:0000313" key="2">
    <source>
        <dbReference type="EMBL" id="EYB94184.1"/>
    </source>
</evidence>
<reference evidence="3" key="1">
    <citation type="journal article" date="2015" name="Nat. Genet.">
        <title>The genome and transcriptome of the zoonotic hookworm Ancylostoma ceylanicum identify infection-specific gene families.</title>
        <authorList>
            <person name="Schwarz E.M."/>
            <person name="Hu Y."/>
            <person name="Antoshechkin I."/>
            <person name="Miller M.M."/>
            <person name="Sternberg P.W."/>
            <person name="Aroian R.V."/>
        </authorList>
    </citation>
    <scope>NUCLEOTIDE SEQUENCE</scope>
    <source>
        <strain evidence="3">HY135</strain>
    </source>
</reference>
<keyword evidence="3" id="KW-1185">Reference proteome</keyword>
<evidence type="ECO:0008006" key="4">
    <source>
        <dbReference type="Google" id="ProtNLM"/>
    </source>
</evidence>
<feature type="transmembrane region" description="Helical" evidence="1">
    <location>
        <begin position="224"/>
        <end position="243"/>
    </location>
</feature>
<feature type="transmembrane region" description="Helical" evidence="1">
    <location>
        <begin position="140"/>
        <end position="158"/>
    </location>
</feature>
<feature type="transmembrane region" description="Helical" evidence="1">
    <location>
        <begin position="170"/>
        <end position="191"/>
    </location>
</feature>
<keyword evidence="1" id="KW-0472">Membrane</keyword>
<keyword evidence="1" id="KW-0812">Transmembrane</keyword>
<proteinExistence type="predicted"/>